<reference evidence="1" key="1">
    <citation type="submission" date="2023-04" db="EMBL/GenBank/DDBJ databases">
        <title>Draft Genome sequencing of Naganishia species isolated from polar environments using Oxford Nanopore Technology.</title>
        <authorList>
            <person name="Leo P."/>
            <person name="Venkateswaran K."/>
        </authorList>
    </citation>
    <scope>NUCLEOTIDE SEQUENCE</scope>
    <source>
        <strain evidence="1">MNA-CCFEE 5261</strain>
    </source>
</reference>
<dbReference type="Proteomes" id="UP001241377">
    <property type="component" value="Unassembled WGS sequence"/>
</dbReference>
<keyword evidence="2" id="KW-1185">Reference proteome</keyword>
<gene>
    <name evidence="1" type="ORF">QFC19_001673</name>
</gene>
<organism evidence="1 2">
    <name type="scientific">Naganishia cerealis</name>
    <dbReference type="NCBI Taxonomy" id="610337"/>
    <lineage>
        <taxon>Eukaryota</taxon>
        <taxon>Fungi</taxon>
        <taxon>Dikarya</taxon>
        <taxon>Basidiomycota</taxon>
        <taxon>Agaricomycotina</taxon>
        <taxon>Tremellomycetes</taxon>
        <taxon>Filobasidiales</taxon>
        <taxon>Filobasidiaceae</taxon>
        <taxon>Naganishia</taxon>
    </lineage>
</organism>
<accession>A0ACC2WG26</accession>
<evidence type="ECO:0000313" key="1">
    <source>
        <dbReference type="EMBL" id="KAJ9110270.1"/>
    </source>
</evidence>
<sequence>MLTESSEQAGGYSMQELEQVCVNSERRWLSWVSSLAASTPDLLNPHSLVKEEKPAQRVLSSFPENITEETRSSVENRASSTKDSSPSNELSTKANAMNQPRNAPSQQQASTSSAMAGRQGPAATTNSKTLEEMKKRTQRLELMMEMMLEDNMNNGNMSNPSSTSRQRLERHESLKVIPDEVTSADEKSAPDINYANWTGFLPLENILEPDMVRWAHPLESLGLEENWSRVCDVTTPGQHLFTNIQRRLINIVAERNISTATQVRPTEQRIIATLIMSNLPPNLPSDRLQPAEYQTAPLMALSMAQHLELDVALYLPYDAPFTGWPLADTEAVLEELCLYFASGSMEQLAFLSNVQNVASARLPSTTSLLAAFTFHRLQFTVDFAMVEKPVQRIRNSGTRATYR</sequence>
<dbReference type="EMBL" id="JASBWR010000013">
    <property type="protein sequence ID" value="KAJ9110270.1"/>
    <property type="molecule type" value="Genomic_DNA"/>
</dbReference>
<comment type="caution">
    <text evidence="1">The sequence shown here is derived from an EMBL/GenBank/DDBJ whole genome shotgun (WGS) entry which is preliminary data.</text>
</comment>
<evidence type="ECO:0000313" key="2">
    <source>
        <dbReference type="Proteomes" id="UP001241377"/>
    </source>
</evidence>
<name>A0ACC2WG26_9TREE</name>
<proteinExistence type="predicted"/>
<protein>
    <submittedName>
        <fullName evidence="1">Uncharacterized protein</fullName>
    </submittedName>
</protein>